<organism evidence="2 3">
    <name type="scientific">Pseudoduganella buxea</name>
    <dbReference type="NCBI Taxonomy" id="1949069"/>
    <lineage>
        <taxon>Bacteria</taxon>
        <taxon>Pseudomonadati</taxon>
        <taxon>Pseudomonadota</taxon>
        <taxon>Betaproteobacteria</taxon>
        <taxon>Burkholderiales</taxon>
        <taxon>Oxalobacteraceae</taxon>
        <taxon>Telluria group</taxon>
        <taxon>Pseudoduganella</taxon>
    </lineage>
</organism>
<dbReference type="EMBL" id="WNKZ01000031">
    <property type="protein sequence ID" value="MTV53547.1"/>
    <property type="molecule type" value="Genomic_DNA"/>
</dbReference>
<dbReference type="InterPro" id="IPR041238">
    <property type="entry name" value="Rap1a"/>
</dbReference>
<feature type="domain" description="Rap1a immunity protein" evidence="1">
    <location>
        <begin position="69"/>
        <end position="142"/>
    </location>
</feature>
<sequence>MPNNKRFFFPRIHLSVLAGVMWTTIGVLPCARACPGTVTAASGHSHPYPYPFNTMTAAEVIQKLMTPPVTDADFRERDRAYHYVAGLKDGTQGTVWCFNHPIKPDESTYEVVGAIREGYSVEILKGNAAPLVLMELKRRYPCPVPEGNNK</sequence>
<dbReference type="Pfam" id="PF18602">
    <property type="entry name" value="Rap1a"/>
    <property type="match status" value="1"/>
</dbReference>
<dbReference type="Proteomes" id="UP000430634">
    <property type="component" value="Unassembled WGS sequence"/>
</dbReference>
<name>A0A6I3T1L9_9BURK</name>
<dbReference type="AlphaFoldDB" id="A0A6I3T1L9"/>
<dbReference type="Gene3D" id="1.10.890.40">
    <property type="match status" value="1"/>
</dbReference>
<evidence type="ECO:0000313" key="2">
    <source>
        <dbReference type="EMBL" id="MTV53547.1"/>
    </source>
</evidence>
<protein>
    <recommendedName>
        <fullName evidence="1">Rap1a immunity protein domain-containing protein</fullName>
    </recommendedName>
</protein>
<proteinExistence type="predicted"/>
<reference evidence="2 3" key="1">
    <citation type="submission" date="2019-11" db="EMBL/GenBank/DDBJ databases">
        <title>Type strains purchased from KCTC, JCM and DSMZ.</title>
        <authorList>
            <person name="Lu H."/>
        </authorList>
    </citation>
    <scope>NUCLEOTIDE SEQUENCE [LARGE SCALE GENOMIC DNA]</scope>
    <source>
        <strain evidence="2 3">KCTC 52429</strain>
    </source>
</reference>
<gene>
    <name evidence="2" type="ORF">GM672_12495</name>
</gene>
<evidence type="ECO:0000259" key="1">
    <source>
        <dbReference type="Pfam" id="PF18602"/>
    </source>
</evidence>
<evidence type="ECO:0000313" key="3">
    <source>
        <dbReference type="Proteomes" id="UP000430634"/>
    </source>
</evidence>
<dbReference type="OrthoDB" id="8758755at2"/>
<dbReference type="RefSeq" id="WP_155470860.1">
    <property type="nucleotide sequence ID" value="NZ_BMKG01000035.1"/>
</dbReference>
<accession>A0A6I3T1L9</accession>
<comment type="caution">
    <text evidence="2">The sequence shown here is derived from an EMBL/GenBank/DDBJ whole genome shotgun (WGS) entry which is preliminary data.</text>
</comment>